<organism evidence="4 5">
    <name type="scientific">Portunus trituberculatus</name>
    <name type="common">Swimming crab</name>
    <name type="synonym">Neptunus trituberculatus</name>
    <dbReference type="NCBI Taxonomy" id="210409"/>
    <lineage>
        <taxon>Eukaryota</taxon>
        <taxon>Metazoa</taxon>
        <taxon>Ecdysozoa</taxon>
        <taxon>Arthropoda</taxon>
        <taxon>Crustacea</taxon>
        <taxon>Multicrustacea</taxon>
        <taxon>Malacostraca</taxon>
        <taxon>Eumalacostraca</taxon>
        <taxon>Eucarida</taxon>
        <taxon>Decapoda</taxon>
        <taxon>Pleocyemata</taxon>
        <taxon>Brachyura</taxon>
        <taxon>Eubrachyura</taxon>
        <taxon>Portunoidea</taxon>
        <taxon>Portunidae</taxon>
        <taxon>Portuninae</taxon>
        <taxon>Portunus</taxon>
    </lineage>
</organism>
<dbReference type="EMBL" id="VSRR010128527">
    <property type="protein sequence ID" value="MPD01765.1"/>
    <property type="molecule type" value="Genomic_DNA"/>
</dbReference>
<comment type="caution">
    <text evidence="4">The sequence shown here is derived from an EMBL/GenBank/DDBJ whole genome shotgun (WGS) entry which is preliminary data.</text>
</comment>
<keyword evidence="1" id="KW-1015">Disulfide bond</keyword>
<keyword evidence="5" id="KW-1185">Reference proteome</keyword>
<name>A0A5B7KAX4_PORTR</name>
<dbReference type="PROSITE" id="PS01180">
    <property type="entry name" value="CUB"/>
    <property type="match status" value="1"/>
</dbReference>
<dbReference type="AlphaFoldDB" id="A0A5B7KAX4"/>
<feature type="domain" description="CUB" evidence="3">
    <location>
        <begin position="70"/>
        <end position="117"/>
    </location>
</feature>
<evidence type="ECO:0000256" key="1">
    <source>
        <dbReference type="ARBA" id="ARBA00023157"/>
    </source>
</evidence>
<evidence type="ECO:0000313" key="5">
    <source>
        <dbReference type="Proteomes" id="UP000324222"/>
    </source>
</evidence>
<protein>
    <recommendedName>
        <fullName evidence="3">CUB domain-containing protein</fullName>
    </recommendedName>
</protein>
<dbReference type="InterPro" id="IPR000859">
    <property type="entry name" value="CUB_dom"/>
</dbReference>
<reference evidence="4 5" key="1">
    <citation type="submission" date="2019-05" db="EMBL/GenBank/DDBJ databases">
        <title>Another draft genome of Portunus trituberculatus and its Hox gene families provides insights of decapod evolution.</title>
        <authorList>
            <person name="Jeong J.-H."/>
            <person name="Song I."/>
            <person name="Kim S."/>
            <person name="Choi T."/>
            <person name="Kim D."/>
            <person name="Ryu S."/>
            <person name="Kim W."/>
        </authorList>
    </citation>
    <scope>NUCLEOTIDE SEQUENCE [LARGE SCALE GENOMIC DNA]</scope>
    <source>
        <tissue evidence="4">Muscle</tissue>
    </source>
</reference>
<comment type="caution">
    <text evidence="2">Lacks conserved residue(s) required for the propagation of feature annotation.</text>
</comment>
<evidence type="ECO:0000259" key="3">
    <source>
        <dbReference type="PROSITE" id="PS01180"/>
    </source>
</evidence>
<proteinExistence type="predicted"/>
<dbReference type="OrthoDB" id="10644694at2759"/>
<dbReference type="Proteomes" id="UP000324222">
    <property type="component" value="Unassembled WGS sequence"/>
</dbReference>
<sequence length="117" mass="13052">MPTYAAQTYLVRSLLRDHFALETTLPVQSAPAVPRKRLTVPPSRMTDLVVHVVAWYAAMKGSFADAEALCDGLLHTIEGFIATPRVPARAYASCRWTYATDPVILNCQQMLAAYQRR</sequence>
<evidence type="ECO:0000313" key="4">
    <source>
        <dbReference type="EMBL" id="MPD01765.1"/>
    </source>
</evidence>
<evidence type="ECO:0000256" key="2">
    <source>
        <dbReference type="PROSITE-ProRule" id="PRU00059"/>
    </source>
</evidence>
<gene>
    <name evidence="4" type="ORF">E2C01_097308</name>
</gene>
<accession>A0A5B7KAX4</accession>